<evidence type="ECO:0000259" key="14">
    <source>
        <dbReference type="PROSITE" id="PS51194"/>
    </source>
</evidence>
<dbReference type="SMART" id="SM00847">
    <property type="entry name" value="HA2"/>
    <property type="match status" value="1"/>
</dbReference>
<dbReference type="EMBL" id="CAJGYO010000007">
    <property type="protein sequence ID" value="CAD6244193.1"/>
    <property type="molecule type" value="Genomic_DNA"/>
</dbReference>
<dbReference type="PROSITE" id="PS00690">
    <property type="entry name" value="DEAH_ATP_HELICASE"/>
    <property type="match status" value="1"/>
</dbReference>
<evidence type="ECO:0000256" key="9">
    <source>
        <dbReference type="ARBA" id="ARBA00047984"/>
    </source>
</evidence>
<feature type="compositionally biased region" description="Basic and acidic residues" evidence="12">
    <location>
        <begin position="1113"/>
        <end position="1126"/>
    </location>
</feature>
<dbReference type="InterPro" id="IPR007502">
    <property type="entry name" value="Helicase-assoc_dom"/>
</dbReference>
<dbReference type="SMART" id="SM00487">
    <property type="entry name" value="DEXDc"/>
    <property type="match status" value="1"/>
</dbReference>
<evidence type="ECO:0000313" key="16">
    <source>
        <dbReference type="Proteomes" id="UP000604825"/>
    </source>
</evidence>
<comment type="caution">
    <text evidence="15">The sequence shown here is derived from an EMBL/GenBank/DDBJ whole genome shotgun (WGS) entry which is preliminary data.</text>
</comment>
<keyword evidence="4" id="KW-0547">Nucleotide-binding</keyword>
<evidence type="ECO:0000256" key="12">
    <source>
        <dbReference type="SAM" id="MobiDB-lite"/>
    </source>
</evidence>
<dbReference type="CDD" id="cd18791">
    <property type="entry name" value="SF2_C_RHA"/>
    <property type="match status" value="1"/>
</dbReference>
<evidence type="ECO:0000256" key="3">
    <source>
        <dbReference type="ARBA" id="ARBA00022728"/>
    </source>
</evidence>
<evidence type="ECO:0000256" key="11">
    <source>
        <dbReference type="ARBA" id="ARBA00077342"/>
    </source>
</evidence>
<evidence type="ECO:0000256" key="5">
    <source>
        <dbReference type="ARBA" id="ARBA00022801"/>
    </source>
</evidence>
<dbReference type="PROSITE" id="PS51194">
    <property type="entry name" value="HELICASE_CTER"/>
    <property type="match status" value="1"/>
</dbReference>
<dbReference type="Proteomes" id="UP000604825">
    <property type="component" value="Unassembled WGS sequence"/>
</dbReference>
<evidence type="ECO:0000256" key="10">
    <source>
        <dbReference type="ARBA" id="ARBA00061257"/>
    </source>
</evidence>
<feature type="compositionally biased region" description="Polar residues" evidence="12">
    <location>
        <begin position="1613"/>
        <end position="1625"/>
    </location>
</feature>
<feature type="region of interest" description="Disordered" evidence="12">
    <location>
        <begin position="1078"/>
        <end position="1144"/>
    </location>
</feature>
<evidence type="ECO:0000256" key="7">
    <source>
        <dbReference type="ARBA" id="ARBA00022840"/>
    </source>
</evidence>
<keyword evidence="6" id="KW-0347">Helicase</keyword>
<comment type="similarity">
    <text evidence="10">Belongs to the DEAD box helicase family. DEAH subfamily. PRP2 sub-subfamily.</text>
</comment>
<dbReference type="Pfam" id="PF00270">
    <property type="entry name" value="DEAD"/>
    <property type="match status" value="1"/>
</dbReference>
<name>A0A811PG05_9POAL</name>
<feature type="region of interest" description="Disordered" evidence="12">
    <location>
        <begin position="1562"/>
        <end position="1661"/>
    </location>
</feature>
<dbReference type="FunFam" id="1.20.120.1080:FF:000001">
    <property type="entry name" value="Pre-mRNA-splicing factor ATP-dependent RNA helicase"/>
    <property type="match status" value="1"/>
</dbReference>
<dbReference type="Pfam" id="PF11961">
    <property type="entry name" value="DUF3475"/>
    <property type="match status" value="1"/>
</dbReference>
<dbReference type="InterPro" id="IPR014001">
    <property type="entry name" value="Helicase_ATP-bd"/>
</dbReference>
<feature type="compositionally biased region" description="Low complexity" evidence="12">
    <location>
        <begin position="1562"/>
        <end position="1594"/>
    </location>
</feature>
<evidence type="ECO:0000259" key="13">
    <source>
        <dbReference type="PROSITE" id="PS51192"/>
    </source>
</evidence>
<dbReference type="GO" id="GO:0003724">
    <property type="term" value="F:RNA helicase activity"/>
    <property type="evidence" value="ECO:0007669"/>
    <property type="project" value="UniProtKB-EC"/>
</dbReference>
<dbReference type="PANTHER" id="PTHR18934">
    <property type="entry name" value="ATP-DEPENDENT RNA HELICASE"/>
    <property type="match status" value="1"/>
</dbReference>
<feature type="domain" description="Helicase ATP-binding" evidence="13">
    <location>
        <begin position="416"/>
        <end position="579"/>
    </location>
</feature>
<dbReference type="GO" id="GO:0003723">
    <property type="term" value="F:RNA binding"/>
    <property type="evidence" value="ECO:0007669"/>
    <property type="project" value="TreeGrafter"/>
</dbReference>
<dbReference type="GO" id="GO:0005524">
    <property type="term" value="F:ATP binding"/>
    <property type="evidence" value="ECO:0007669"/>
    <property type="project" value="UniProtKB-KW"/>
</dbReference>
<feature type="compositionally biased region" description="Basic and acidic residues" evidence="12">
    <location>
        <begin position="162"/>
        <end position="224"/>
    </location>
</feature>
<dbReference type="Pfam" id="PF05003">
    <property type="entry name" value="DUF668"/>
    <property type="match status" value="1"/>
</dbReference>
<protein>
    <recommendedName>
        <fullName evidence="1">RNA helicase</fullName>
        <ecNumber evidence="1">3.6.4.13</ecNumber>
    </recommendedName>
    <alternativeName>
        <fullName evidence="11">DEAH RNA helicase homolog PRP2</fullName>
    </alternativeName>
</protein>
<dbReference type="Gene3D" id="3.40.50.300">
    <property type="entry name" value="P-loop containing nucleotide triphosphate hydrolases"/>
    <property type="match status" value="2"/>
</dbReference>
<reference evidence="15" key="1">
    <citation type="submission" date="2020-10" db="EMBL/GenBank/DDBJ databases">
        <authorList>
            <person name="Han B."/>
            <person name="Lu T."/>
            <person name="Zhao Q."/>
            <person name="Huang X."/>
            <person name="Zhao Y."/>
        </authorList>
    </citation>
    <scope>NUCLEOTIDE SEQUENCE</scope>
</reference>
<dbReference type="InterPro" id="IPR027417">
    <property type="entry name" value="P-loop_NTPase"/>
</dbReference>
<dbReference type="GO" id="GO:0016787">
    <property type="term" value="F:hydrolase activity"/>
    <property type="evidence" value="ECO:0007669"/>
    <property type="project" value="UniProtKB-KW"/>
</dbReference>
<feature type="compositionally biased region" description="Basic and acidic residues" evidence="12">
    <location>
        <begin position="141"/>
        <end position="155"/>
    </location>
</feature>
<dbReference type="PANTHER" id="PTHR18934:SF83">
    <property type="entry name" value="PRE-MRNA-SPLICING FACTOR ATP-DEPENDENT RNA HELICASE DHX16"/>
    <property type="match status" value="1"/>
</dbReference>
<dbReference type="Pfam" id="PF04408">
    <property type="entry name" value="WHD_HA2"/>
    <property type="match status" value="1"/>
</dbReference>
<dbReference type="InterPro" id="IPR011709">
    <property type="entry name" value="DEAD-box_helicase_OB_fold"/>
</dbReference>
<evidence type="ECO:0000256" key="8">
    <source>
        <dbReference type="ARBA" id="ARBA00023187"/>
    </source>
</evidence>
<dbReference type="PROSITE" id="PS51192">
    <property type="entry name" value="HELICASE_ATP_BIND_1"/>
    <property type="match status" value="1"/>
</dbReference>
<keyword evidence="5" id="KW-0378">Hydrolase</keyword>
<accession>A0A811PG05</accession>
<keyword evidence="7" id="KW-0067">ATP-binding</keyword>
<organism evidence="15 16">
    <name type="scientific">Miscanthus lutarioriparius</name>
    <dbReference type="NCBI Taxonomy" id="422564"/>
    <lineage>
        <taxon>Eukaryota</taxon>
        <taxon>Viridiplantae</taxon>
        <taxon>Streptophyta</taxon>
        <taxon>Embryophyta</taxon>
        <taxon>Tracheophyta</taxon>
        <taxon>Spermatophyta</taxon>
        <taxon>Magnoliopsida</taxon>
        <taxon>Liliopsida</taxon>
        <taxon>Poales</taxon>
        <taxon>Poaceae</taxon>
        <taxon>PACMAD clade</taxon>
        <taxon>Panicoideae</taxon>
        <taxon>Andropogonodae</taxon>
        <taxon>Andropogoneae</taxon>
        <taxon>Saccharinae</taxon>
        <taxon>Miscanthus</taxon>
    </lineage>
</organism>
<dbReference type="GO" id="GO:0071013">
    <property type="term" value="C:catalytic step 2 spliceosome"/>
    <property type="evidence" value="ECO:0007669"/>
    <property type="project" value="TreeGrafter"/>
</dbReference>
<dbReference type="InterPro" id="IPR048333">
    <property type="entry name" value="HA2_WH"/>
</dbReference>
<dbReference type="GO" id="GO:0006397">
    <property type="term" value="P:mRNA processing"/>
    <property type="evidence" value="ECO:0007669"/>
    <property type="project" value="UniProtKB-KW"/>
</dbReference>
<dbReference type="InterPro" id="IPR007700">
    <property type="entry name" value="DUF668"/>
</dbReference>
<feature type="domain" description="Helicase C-terminal" evidence="14">
    <location>
        <begin position="604"/>
        <end position="777"/>
    </location>
</feature>
<dbReference type="SMART" id="SM00490">
    <property type="entry name" value="HELICc"/>
    <property type="match status" value="1"/>
</dbReference>
<dbReference type="OrthoDB" id="640149at2759"/>
<dbReference type="Gene3D" id="1.20.120.1080">
    <property type="match status" value="1"/>
</dbReference>
<sequence length="1699" mass="191094">MATDGQLREWVSDKLMSLLGYSKNVVVQYVIRLAKECSSTGDLVGKLVEFGFTSSAETRTFASDVYAKVPRRASGISNYQKQEREAAKLVQKQSTYKLLADEDDNTDNQTPTSQKTSTNPSSKSRKHFRRKADQDSGDDEIVAKDSGRNVRRRTEEEDEEGGDSRSDEEKERIRDQQEKAQLERNMRERDAANTRKLMERQLSKEEQEELTRRSQAMDKNDTSDLRKFSRQAYLQKRRDKKIEEIRDEIVDHQYIFQDVKLTEAEEKELRYKMDLYGLIKEHVETPDDVGEYKMPEAYDMGENVNQEKRFSVAMQRYRDPEAKDKMNPFAEQEAWEEHQIGKSKLQFGSKDKKPSSDEYQYVFEDTIDFVKSSVIEGTQPEDDSDKEDIEAKDILKRELQDERKTLPIFKFRDELLKAIEEYQVIVIVGETGSGKTTQIPQYLHEAGYTAKGKVACTQPRRVAAMSVAARVSQEMGVKLGHEVGYSIRFEDCTSDKTIIKYMTDGMLLREFLGEPDLASYSVVMVDEAHERTLSTDILFGLVKDISRFRPDLKLLISSATLDAEKFSDYFDSAPIFKIPGRRYPVEIHYTKAPEADYIDAAIVTVLQIHVTQPPGDILVFLTGQEEIETVDEILKHRTRGLGTKISELIICPIYANLPTELQAKIFEPTPEGARKVVLATNIAETSLTIDGIKYVIDPGFCKIKSYNPRTGMESLLINPISKASANQRAGRSGRTGPGKCFRLYTSYNYMHDLEDNTVPEIQRTNLANVVLTLKSLGIHDLVNFDFMDPPPSEALLRALEQLFALSALNSRGELTKTGRRMAEFPLDPMLSKMIVASEKYKCSDEIISIASMLSIGNSIFYRPKDKQVHADNARLNFHTGNVGDHIALLNVYNSWKETDYSTQWCYENYIQVRSMKRARDIRDQLEGLMERVEIEICSNASDLDAIKKAITSGFFHHSARLQRDGTYKTVKNPQTIRPRSVVYHELVLTTKEFMRQVTELKPEWLVEIAPHYYQLKDVEDCARLVELLVASALVIMGGVCSAGIAGDKSPTELSFRAMGFMVEQDFRDFSAASKNKTAPIEEAVDPNQVSDQSFRLSDKGSPPSTSGKARRSVSKEPHLTHAESWKAKAGKPRRSMTGKAGPSKVSDIGIALGRKSTSGLGKAVEVLDNLGSSMSSLSPGGGFVAGPTTKGNKISILAFEVANTIVKGMSLMQSLSKESLNYLKDMVLLSEGVQRLVSSNMDDLMRIAAADKRQELSIFSREVIRFGNRCKDPQWHNLDRYFSKLGSEITPQPELKETAKADMQQLMALVRHTGDLYHELHALDRFEQDYRRKLEEEKRSVTFERGDTVQIIRQELKSQRKHVHNLKKKSLWSKSLDDVMEKLVDIVQFLHVEIQDTFGPCDGESNESQESRQTLGSAGLSLHYANIISQIDNIVSRSSVPPQSTRDALYQGLPPNVKSALRTRLLTSTESEEVPITKIRSSMEKTLQWIVPVANNTARAHHGFGWVGEWANTGNDPSRKQAGQPDALKIETLYHADKKKADACILDLVVWLHILISYSRPPNNRSPSRSPVRSPVHAAPAVPAAASSRGAAAGLTREDREMLQDAYTRRRSAGTTGKSKSQELSTAGRGHRLALSRNDRLSKSGSHCCPSASREREHGGRVFPLATGRSAASSSPVVVGFDIDRIRGALDVMDVQKQP</sequence>
<dbReference type="FunFam" id="3.40.50.300:FF:000007">
    <property type="entry name" value="Pre-mRNA-splicing factor ATP-dependent RNA helicase"/>
    <property type="match status" value="1"/>
</dbReference>
<feature type="region of interest" description="Disordered" evidence="12">
    <location>
        <begin position="98"/>
        <end position="224"/>
    </location>
</feature>
<evidence type="ECO:0000256" key="1">
    <source>
        <dbReference type="ARBA" id="ARBA00012552"/>
    </source>
</evidence>
<keyword evidence="2" id="KW-0507">mRNA processing</keyword>
<gene>
    <name evidence="15" type="ORF">NCGR_LOCUS28977</name>
</gene>
<evidence type="ECO:0000256" key="4">
    <source>
        <dbReference type="ARBA" id="ARBA00022741"/>
    </source>
</evidence>
<dbReference type="GO" id="GO:0008380">
    <property type="term" value="P:RNA splicing"/>
    <property type="evidence" value="ECO:0007669"/>
    <property type="project" value="UniProtKB-KW"/>
</dbReference>
<dbReference type="FunFam" id="3.40.50.300:FF:000594">
    <property type="entry name" value="Pre-mRNA-splicing factor ATP-dependent RNA helicase"/>
    <property type="match status" value="1"/>
</dbReference>
<dbReference type="Pfam" id="PF21010">
    <property type="entry name" value="HA2_C"/>
    <property type="match status" value="1"/>
</dbReference>
<comment type="catalytic activity">
    <reaction evidence="9">
        <text>ATP + H2O = ADP + phosphate + H(+)</text>
        <dbReference type="Rhea" id="RHEA:13065"/>
        <dbReference type="ChEBI" id="CHEBI:15377"/>
        <dbReference type="ChEBI" id="CHEBI:15378"/>
        <dbReference type="ChEBI" id="CHEBI:30616"/>
        <dbReference type="ChEBI" id="CHEBI:43474"/>
        <dbReference type="ChEBI" id="CHEBI:456216"/>
        <dbReference type="EC" id="3.6.4.13"/>
    </reaction>
</comment>
<dbReference type="InterPro" id="IPR021864">
    <property type="entry name" value="DUF3475"/>
</dbReference>
<keyword evidence="16" id="KW-1185">Reference proteome</keyword>
<proteinExistence type="inferred from homology"/>
<dbReference type="EC" id="3.6.4.13" evidence="1"/>
<evidence type="ECO:0000256" key="6">
    <source>
        <dbReference type="ARBA" id="ARBA00022806"/>
    </source>
</evidence>
<dbReference type="InterPro" id="IPR002464">
    <property type="entry name" value="DNA/RNA_helicase_DEAH_CS"/>
</dbReference>
<keyword evidence="3" id="KW-0747">Spliceosome</keyword>
<dbReference type="GO" id="GO:0045927">
    <property type="term" value="P:positive regulation of growth"/>
    <property type="evidence" value="ECO:0007669"/>
    <property type="project" value="InterPro"/>
</dbReference>
<keyword evidence="8" id="KW-0508">mRNA splicing</keyword>
<evidence type="ECO:0000256" key="2">
    <source>
        <dbReference type="ARBA" id="ARBA00022664"/>
    </source>
</evidence>
<dbReference type="Pfam" id="PF07717">
    <property type="entry name" value="OB_NTP_bind"/>
    <property type="match status" value="1"/>
</dbReference>
<feature type="compositionally biased region" description="Polar residues" evidence="12">
    <location>
        <begin position="107"/>
        <end position="122"/>
    </location>
</feature>
<evidence type="ECO:0000313" key="15">
    <source>
        <dbReference type="EMBL" id="CAD6244193.1"/>
    </source>
</evidence>
<dbReference type="Pfam" id="PF00271">
    <property type="entry name" value="Helicase_C"/>
    <property type="match status" value="1"/>
</dbReference>
<dbReference type="SUPFAM" id="SSF52540">
    <property type="entry name" value="P-loop containing nucleoside triphosphate hydrolases"/>
    <property type="match status" value="1"/>
</dbReference>
<dbReference type="InterPro" id="IPR001650">
    <property type="entry name" value="Helicase_C-like"/>
</dbReference>
<dbReference type="InterPro" id="IPR011545">
    <property type="entry name" value="DEAD/DEAH_box_helicase_dom"/>
</dbReference>